<evidence type="ECO:0000313" key="14">
    <source>
        <dbReference type="Proteomes" id="UP001152797"/>
    </source>
</evidence>
<evidence type="ECO:0000259" key="10">
    <source>
        <dbReference type="PROSITE" id="PS51194"/>
    </source>
</evidence>
<feature type="short sequence motif" description="Q motif" evidence="6">
    <location>
        <begin position="5"/>
        <end position="33"/>
    </location>
</feature>
<feature type="domain" description="DEAD-box RNA helicase Q" evidence="11">
    <location>
        <begin position="5"/>
        <end position="33"/>
    </location>
</feature>
<feature type="domain" description="Helicase C-terminal" evidence="10">
    <location>
        <begin position="297"/>
        <end position="465"/>
    </location>
</feature>
<feature type="compositionally biased region" description="Basic and acidic residues" evidence="8">
    <location>
        <begin position="588"/>
        <end position="599"/>
    </location>
</feature>
<dbReference type="AlphaFoldDB" id="A0A9P1BVM6"/>
<dbReference type="InterPro" id="IPR014014">
    <property type="entry name" value="RNA_helicase_DEAD_Q_motif"/>
</dbReference>
<keyword evidence="1 7" id="KW-0547">Nucleotide-binding</keyword>
<dbReference type="SMART" id="SM00487">
    <property type="entry name" value="DEXDc"/>
    <property type="match status" value="1"/>
</dbReference>
<evidence type="ECO:0000256" key="2">
    <source>
        <dbReference type="ARBA" id="ARBA00022801"/>
    </source>
</evidence>
<dbReference type="OrthoDB" id="7396459at2759"/>
<evidence type="ECO:0000256" key="4">
    <source>
        <dbReference type="ARBA" id="ARBA00022840"/>
    </source>
</evidence>
<dbReference type="CDD" id="cd18787">
    <property type="entry name" value="SF2_C_DEAD"/>
    <property type="match status" value="1"/>
</dbReference>
<dbReference type="Pfam" id="PF00270">
    <property type="entry name" value="DEAD"/>
    <property type="match status" value="1"/>
</dbReference>
<evidence type="ECO:0000256" key="7">
    <source>
        <dbReference type="RuleBase" id="RU365068"/>
    </source>
</evidence>
<reference evidence="13" key="2">
    <citation type="submission" date="2024-04" db="EMBL/GenBank/DDBJ databases">
        <authorList>
            <person name="Chen Y."/>
            <person name="Shah S."/>
            <person name="Dougan E. K."/>
            <person name="Thang M."/>
            <person name="Chan C."/>
        </authorList>
    </citation>
    <scope>NUCLEOTIDE SEQUENCE [LARGE SCALE GENOMIC DNA]</scope>
</reference>
<evidence type="ECO:0000256" key="1">
    <source>
        <dbReference type="ARBA" id="ARBA00022741"/>
    </source>
</evidence>
<evidence type="ECO:0000313" key="12">
    <source>
        <dbReference type="EMBL" id="CAI3980281.1"/>
    </source>
</evidence>
<proteinExistence type="inferred from homology"/>
<dbReference type="Gene3D" id="3.40.50.300">
    <property type="entry name" value="P-loop containing nucleotide triphosphate hydrolases"/>
    <property type="match status" value="2"/>
</dbReference>
<dbReference type="GO" id="GO:0003723">
    <property type="term" value="F:RNA binding"/>
    <property type="evidence" value="ECO:0007669"/>
    <property type="project" value="UniProtKB-UniRule"/>
</dbReference>
<comment type="function">
    <text evidence="7">RNA helicase.</text>
</comment>
<feature type="region of interest" description="Disordered" evidence="8">
    <location>
        <begin position="542"/>
        <end position="616"/>
    </location>
</feature>
<dbReference type="Pfam" id="PF00271">
    <property type="entry name" value="Helicase_C"/>
    <property type="match status" value="1"/>
</dbReference>
<keyword evidence="2 7" id="KW-0378">Hydrolase</keyword>
<gene>
    <name evidence="12" type="ORF">C1SCF055_LOCUS8165</name>
</gene>
<dbReference type="InterPro" id="IPR001650">
    <property type="entry name" value="Helicase_C-like"/>
</dbReference>
<evidence type="ECO:0000313" key="13">
    <source>
        <dbReference type="EMBL" id="CAL1133656.1"/>
    </source>
</evidence>
<feature type="compositionally biased region" description="Basic and acidic residues" evidence="8">
    <location>
        <begin position="553"/>
        <end position="580"/>
    </location>
</feature>
<dbReference type="EC" id="3.6.4.13" evidence="7"/>
<sequence length="699" mass="78408">MSSSRDWSVLEVSEGTQRFIAQMGFKRMTPVQAITIPLLLKQRDVAVEACTGSGKTLAFLIPTFEIMCRALSEGVSRRPGSLQLMVGAAIIAPTRELATQIYEVFGLYLKSAKVELCERLSRQLCVGGSDAKGAAAALRRLAAQEAAPVPLHLVAATPGRLRALLALEETPLNMKSLELLVFDEADSLLKLGFAMDIQAILAAVPKQRRTGLFSATLTTELQRIMKTGMRNPVHVCVRLKRPGDAGEGNQALKVRKKQPEAIADGSVEEEKKPLVSHELPTKLSNYFLQLPATERFGFLRHFLQVPEVRNGKTIVFFLTCATVDYFHVLLRDLIDLRRASKKGNKKPDVIRIEKLHGQMDPTARSRAYEKFCKSPPEEGAVLLATDVAARGIDVEAVQWIVQVDPPTDPAAFVHRIGRTARAGQSGRAVVLLLPHEDGYLPFLEKRGIQLEELPDELRVDEETASSTLKRCKRVVETDRAVMLKSTKAFLSFVRAYQEHQLPFLFPFKDLDLGNLATGYALLRLPRIKEILGKQVKGFQQSQVDPASVPFKSKKQEKQRKEKLAKDLEEREKNKEEEKKAQLLKQKQAAKDAAKAEKNRTRTQKRQAKRNEREETWESLAKEETLAKKLRKGKITASQFESRLKRINSKESGDEEEEAGNWIRLFWGDGLDLESDRFSTLKSGSSDQKELKPFKNNLPE</sequence>
<evidence type="ECO:0000259" key="11">
    <source>
        <dbReference type="PROSITE" id="PS51195"/>
    </source>
</evidence>
<dbReference type="GO" id="GO:0003724">
    <property type="term" value="F:RNA helicase activity"/>
    <property type="evidence" value="ECO:0007669"/>
    <property type="project" value="UniProtKB-EC"/>
</dbReference>
<dbReference type="PANTHER" id="PTHR24031">
    <property type="entry name" value="RNA HELICASE"/>
    <property type="match status" value="1"/>
</dbReference>
<evidence type="ECO:0000259" key="9">
    <source>
        <dbReference type="PROSITE" id="PS51192"/>
    </source>
</evidence>
<dbReference type="PROSITE" id="PS51194">
    <property type="entry name" value="HELICASE_CTER"/>
    <property type="match status" value="1"/>
</dbReference>
<dbReference type="PROSITE" id="PS51192">
    <property type="entry name" value="HELICASE_ATP_BIND_1"/>
    <property type="match status" value="1"/>
</dbReference>
<dbReference type="EMBL" id="CAMXCT030000549">
    <property type="protein sequence ID" value="CAL4767593.1"/>
    <property type="molecule type" value="Genomic_DNA"/>
</dbReference>
<keyword evidence="14" id="KW-1185">Reference proteome</keyword>
<dbReference type="SMART" id="SM01178">
    <property type="entry name" value="DUF4217"/>
    <property type="match status" value="1"/>
</dbReference>
<evidence type="ECO:0000256" key="5">
    <source>
        <dbReference type="ARBA" id="ARBA00022884"/>
    </source>
</evidence>
<keyword evidence="3 7" id="KW-0347">Helicase</keyword>
<comment type="domain">
    <text evidence="7">The Q motif is unique to and characteristic of the DEAD box family of RNA helicases and controls ATP binding and hydrolysis.</text>
</comment>
<dbReference type="InterPro" id="IPR014001">
    <property type="entry name" value="Helicase_ATP-bd"/>
</dbReference>
<dbReference type="CDD" id="cd17960">
    <property type="entry name" value="DEADc_DDX55"/>
    <property type="match status" value="1"/>
</dbReference>
<keyword evidence="5 7" id="KW-0694">RNA-binding</keyword>
<dbReference type="GO" id="GO:0005524">
    <property type="term" value="F:ATP binding"/>
    <property type="evidence" value="ECO:0007669"/>
    <property type="project" value="UniProtKB-UniRule"/>
</dbReference>
<dbReference type="GO" id="GO:0016787">
    <property type="term" value="F:hydrolase activity"/>
    <property type="evidence" value="ECO:0007669"/>
    <property type="project" value="UniProtKB-KW"/>
</dbReference>
<comment type="caution">
    <text evidence="12">The sequence shown here is derived from an EMBL/GenBank/DDBJ whole genome shotgun (WGS) entry which is preliminary data.</text>
</comment>
<dbReference type="Pfam" id="PF13959">
    <property type="entry name" value="CTE_SPB4"/>
    <property type="match status" value="1"/>
</dbReference>
<protein>
    <recommendedName>
        <fullName evidence="7">ATP-dependent RNA helicase</fullName>
        <ecNumber evidence="7">3.6.4.13</ecNumber>
    </recommendedName>
</protein>
<dbReference type="SMART" id="SM00490">
    <property type="entry name" value="HELICc"/>
    <property type="match status" value="1"/>
</dbReference>
<dbReference type="EMBL" id="CAMXCT010000549">
    <property type="protein sequence ID" value="CAI3980281.1"/>
    <property type="molecule type" value="Genomic_DNA"/>
</dbReference>
<accession>A0A9P1BVM6</accession>
<dbReference type="InterPro" id="IPR027417">
    <property type="entry name" value="P-loop_NTPase"/>
</dbReference>
<dbReference type="SUPFAM" id="SSF52540">
    <property type="entry name" value="P-loop containing nucleoside triphosphate hydrolases"/>
    <property type="match status" value="1"/>
</dbReference>
<dbReference type="InterPro" id="IPR011545">
    <property type="entry name" value="DEAD/DEAH_box_helicase_dom"/>
</dbReference>
<dbReference type="InterPro" id="IPR025313">
    <property type="entry name" value="SPB4-like_CTE"/>
</dbReference>
<organism evidence="12">
    <name type="scientific">Cladocopium goreaui</name>
    <dbReference type="NCBI Taxonomy" id="2562237"/>
    <lineage>
        <taxon>Eukaryota</taxon>
        <taxon>Sar</taxon>
        <taxon>Alveolata</taxon>
        <taxon>Dinophyceae</taxon>
        <taxon>Suessiales</taxon>
        <taxon>Symbiodiniaceae</taxon>
        <taxon>Cladocopium</taxon>
    </lineage>
</organism>
<keyword evidence="4 7" id="KW-0067">ATP-binding</keyword>
<comment type="catalytic activity">
    <reaction evidence="7">
        <text>ATP + H2O = ADP + phosphate + H(+)</text>
        <dbReference type="Rhea" id="RHEA:13065"/>
        <dbReference type="ChEBI" id="CHEBI:15377"/>
        <dbReference type="ChEBI" id="CHEBI:15378"/>
        <dbReference type="ChEBI" id="CHEBI:30616"/>
        <dbReference type="ChEBI" id="CHEBI:43474"/>
        <dbReference type="ChEBI" id="CHEBI:456216"/>
        <dbReference type="EC" id="3.6.4.13"/>
    </reaction>
</comment>
<reference evidence="12" key="1">
    <citation type="submission" date="2022-10" db="EMBL/GenBank/DDBJ databases">
        <authorList>
            <person name="Chen Y."/>
            <person name="Dougan E. K."/>
            <person name="Chan C."/>
            <person name="Rhodes N."/>
            <person name="Thang M."/>
        </authorList>
    </citation>
    <scope>NUCLEOTIDE SEQUENCE</scope>
</reference>
<feature type="region of interest" description="Disordered" evidence="8">
    <location>
        <begin position="676"/>
        <end position="699"/>
    </location>
</feature>
<name>A0A9P1BVM6_9DINO</name>
<evidence type="ECO:0000256" key="3">
    <source>
        <dbReference type="ARBA" id="ARBA00022806"/>
    </source>
</evidence>
<evidence type="ECO:0000256" key="8">
    <source>
        <dbReference type="SAM" id="MobiDB-lite"/>
    </source>
</evidence>
<evidence type="ECO:0000256" key="6">
    <source>
        <dbReference type="PROSITE-ProRule" id="PRU00552"/>
    </source>
</evidence>
<comment type="similarity">
    <text evidence="7">Belongs to the DEAD box helicase family.</text>
</comment>
<dbReference type="PROSITE" id="PS51195">
    <property type="entry name" value="Q_MOTIF"/>
    <property type="match status" value="1"/>
</dbReference>
<feature type="domain" description="Helicase ATP-binding" evidence="9">
    <location>
        <begin position="36"/>
        <end position="235"/>
    </location>
</feature>
<dbReference type="EMBL" id="CAMXCT020000549">
    <property type="protein sequence ID" value="CAL1133656.1"/>
    <property type="molecule type" value="Genomic_DNA"/>
</dbReference>
<dbReference type="Proteomes" id="UP001152797">
    <property type="component" value="Unassembled WGS sequence"/>
</dbReference>